<dbReference type="SUPFAM" id="SSF81901">
    <property type="entry name" value="HCP-like"/>
    <property type="match status" value="1"/>
</dbReference>
<keyword evidence="3 9" id="KW-0808">Transferase</keyword>
<evidence type="ECO:0000256" key="2">
    <source>
        <dbReference type="ARBA" id="ARBA00022676"/>
    </source>
</evidence>
<dbReference type="GO" id="GO:0005874">
    <property type="term" value="C:microtubule"/>
    <property type="evidence" value="ECO:0007669"/>
    <property type="project" value="UniProtKB-UniRule"/>
</dbReference>
<evidence type="ECO:0000313" key="12">
    <source>
        <dbReference type="Proteomes" id="UP000681722"/>
    </source>
</evidence>
<feature type="repeat" description="TPR" evidence="8">
    <location>
        <begin position="712"/>
        <end position="745"/>
    </location>
</feature>
<gene>
    <name evidence="11" type="ORF">SRO942_LOCUS42250</name>
</gene>
<evidence type="ECO:0000256" key="8">
    <source>
        <dbReference type="PROSITE-ProRule" id="PRU00339"/>
    </source>
</evidence>
<dbReference type="SMART" id="SM00028">
    <property type="entry name" value="TPR"/>
    <property type="match status" value="7"/>
</dbReference>
<protein>
    <recommendedName>
        <fullName evidence="9 10">Multifunctional fusion protein</fullName>
    </recommendedName>
    <domain>
        <recommendedName>
            <fullName evidence="9">NAD(P)(+)--arginine ADP-ribosyltransferase</fullName>
            <ecNumber evidence="9">2.4.2.31</ecNumber>
        </recommendedName>
        <alternativeName>
            <fullName evidence="9">Mono(ADP-ribosyl)transferase</fullName>
        </alternativeName>
    </domain>
    <domain>
        <recommendedName>
            <fullName evidence="10">Kinesin light chain</fullName>
        </recommendedName>
    </domain>
</protein>
<dbReference type="PANTHER" id="PTHR45641:SF1">
    <property type="entry name" value="AAA+ ATPASE DOMAIN-CONTAINING PROTEIN"/>
    <property type="match status" value="1"/>
</dbReference>
<feature type="repeat" description="TPR" evidence="8">
    <location>
        <begin position="544"/>
        <end position="577"/>
    </location>
</feature>
<keyword evidence="10" id="KW-0963">Cytoplasm</keyword>
<evidence type="ECO:0000256" key="3">
    <source>
        <dbReference type="ARBA" id="ARBA00022679"/>
    </source>
</evidence>
<dbReference type="PRINTS" id="PR00381">
    <property type="entry name" value="KINESINLIGHT"/>
</dbReference>
<keyword evidence="10" id="KW-0493">Microtubule</keyword>
<sequence length="763" mass="86884">MSNKTKSALTSTADAAYIRSPSHQESWAQQRRNLEVNTIIWLDLDVSSTNDNLSAKVRLRQAINHFETFEDKQKCIDHIVSLESEKIYFIVSGSLGESVVPLIHDKPQIEAIYVFCFSKGKHEEWAKRYEKVCAVSPNIDDICDQLTKDVAVSSNNLVSMTAVSPNTPGKEINKQEASFMYFQLLVEILTQFTHKDSTKQELIDLCRMDYAGNNKELNVINQFDKMYSKEQAIEWYTKECFLYRMLNKALRTQDIDILFKLGFFIKDLHEELRNLQNSSTTHLGRTTTVYRGLGLPIKEFESLQKKVGGLLSMNSFLSTSAQEAVALGFARSSLGRSDTTPVLFEMMVDMEKCRQPFSNIKTVSGFSAEDEILFSMGTVFRIISINKLKKEGVWNVKLKLNGDEDIELSVLTNHIKRELGESNNLNTLGMLLIRMGENSRAEQYFHMLLDDTSLDQRDHAIAHNNLGTVYDNQGDYEKALKSYEKFLEIKLTSLPPNHPSIATTYNNIGLVYDNQGDYEKALKSYKKCLEIQLISLPPNHPDIATTYNNIGLVYDNQGDYEKALKYYEKCLEIQLISLPPNHPSIATTYNNIGLIYRHQGDYEKALKSYEKSLEISLISLPPNHPSIATTYNNIGPIYDHQGDYEKALKYYEKDLEISLISLPPNHPNIATTYNNIGLVYDNQGDYEKALKYYEKDLEISLISLPPNHPDIATTYSNIGLVYDNQGDYEKALKYYEKDLEISLISLPPNRGGTVPVLIVPSNW</sequence>
<organism evidence="11 12">
    <name type="scientific">Didymodactylos carnosus</name>
    <dbReference type="NCBI Taxonomy" id="1234261"/>
    <lineage>
        <taxon>Eukaryota</taxon>
        <taxon>Metazoa</taxon>
        <taxon>Spiralia</taxon>
        <taxon>Gnathifera</taxon>
        <taxon>Rotifera</taxon>
        <taxon>Eurotatoria</taxon>
        <taxon>Bdelloidea</taxon>
        <taxon>Philodinida</taxon>
        <taxon>Philodinidae</taxon>
        <taxon>Didymodactylos</taxon>
    </lineage>
</organism>
<comment type="similarity">
    <text evidence="10">Belongs to the kinesin light chain family.</text>
</comment>
<evidence type="ECO:0000256" key="4">
    <source>
        <dbReference type="ARBA" id="ARBA00022695"/>
    </source>
</evidence>
<comment type="similarity">
    <text evidence="1 9">Belongs to the Arg-specific ADP-ribosyltransferase family.</text>
</comment>
<dbReference type="InterPro" id="IPR011990">
    <property type="entry name" value="TPR-like_helical_dom_sf"/>
</dbReference>
<dbReference type="GO" id="GO:0005871">
    <property type="term" value="C:kinesin complex"/>
    <property type="evidence" value="ECO:0007669"/>
    <property type="project" value="UniProtKB-UniRule"/>
</dbReference>
<dbReference type="Pfam" id="PF13424">
    <property type="entry name" value="TPR_12"/>
    <property type="match status" value="4"/>
</dbReference>
<dbReference type="GO" id="GO:0016779">
    <property type="term" value="F:nucleotidyltransferase activity"/>
    <property type="evidence" value="ECO:0007669"/>
    <property type="project" value="UniProtKB-KW"/>
</dbReference>
<keyword evidence="9" id="KW-0520">NAD</keyword>
<proteinExistence type="inferred from homology"/>
<dbReference type="Proteomes" id="UP000681722">
    <property type="component" value="Unassembled WGS sequence"/>
</dbReference>
<feature type="repeat" description="TPR" evidence="8">
    <location>
        <begin position="586"/>
        <end position="619"/>
    </location>
</feature>
<comment type="caution">
    <text evidence="11">The sequence shown here is derived from an EMBL/GenBank/DDBJ whole genome shotgun (WGS) entry which is preliminary data.</text>
</comment>
<reference evidence="11" key="1">
    <citation type="submission" date="2021-02" db="EMBL/GenBank/DDBJ databases">
        <authorList>
            <person name="Nowell W R."/>
        </authorList>
    </citation>
    <scope>NUCLEOTIDE SEQUENCE</scope>
</reference>
<dbReference type="InterPro" id="IPR006597">
    <property type="entry name" value="Sel1-like"/>
</dbReference>
<dbReference type="OrthoDB" id="1658288at2759"/>
<evidence type="ECO:0000256" key="6">
    <source>
        <dbReference type="ARBA" id="ARBA00022803"/>
    </source>
</evidence>
<dbReference type="Gene3D" id="3.90.176.10">
    <property type="entry name" value="Toxin ADP-ribosyltransferase, Chain A, domain 1"/>
    <property type="match status" value="1"/>
</dbReference>
<keyword evidence="10" id="KW-0206">Cytoskeleton</keyword>
<comment type="subunit">
    <text evidence="10">Oligomeric complex composed of two heavy chains and two light chains.</text>
</comment>
<keyword evidence="4" id="KW-0548">Nucleotidyltransferase</keyword>
<dbReference type="Gene3D" id="1.25.40.10">
    <property type="entry name" value="Tetratricopeptide repeat domain"/>
    <property type="match status" value="2"/>
</dbReference>
<feature type="repeat" description="TPR" evidence="8">
    <location>
        <begin position="670"/>
        <end position="703"/>
    </location>
</feature>
<keyword evidence="10" id="KW-0505">Motor protein</keyword>
<dbReference type="AlphaFoldDB" id="A0A8S2WMR8"/>
<comment type="subcellular location">
    <subcellularLocation>
        <location evidence="10">Cytoplasm</location>
        <location evidence="10">Cytoskeleton</location>
    </subcellularLocation>
</comment>
<evidence type="ECO:0000256" key="10">
    <source>
        <dbReference type="RuleBase" id="RU367020"/>
    </source>
</evidence>
<evidence type="ECO:0000256" key="5">
    <source>
        <dbReference type="ARBA" id="ARBA00022737"/>
    </source>
</evidence>
<evidence type="ECO:0000256" key="9">
    <source>
        <dbReference type="RuleBase" id="RU361228"/>
    </source>
</evidence>
<name>A0A8S2WMR8_9BILA</name>
<dbReference type="EMBL" id="CAJOBC010097975">
    <property type="protein sequence ID" value="CAF4451219.1"/>
    <property type="molecule type" value="Genomic_DNA"/>
</dbReference>
<keyword evidence="6 8" id="KW-0802">TPR repeat</keyword>
<accession>A0A8S2WMR8</accession>
<dbReference type="InterPro" id="IPR019734">
    <property type="entry name" value="TPR_rpt"/>
</dbReference>
<feature type="repeat" description="TPR" evidence="8">
    <location>
        <begin position="628"/>
        <end position="661"/>
    </location>
</feature>
<dbReference type="PROSITE" id="PS51996">
    <property type="entry name" value="TR_MART"/>
    <property type="match status" value="1"/>
</dbReference>
<dbReference type="PROSITE" id="PS50293">
    <property type="entry name" value="TPR_REGION"/>
    <property type="match status" value="7"/>
</dbReference>
<dbReference type="PROSITE" id="PS50005">
    <property type="entry name" value="TPR"/>
    <property type="match status" value="7"/>
</dbReference>
<feature type="repeat" description="TPR" evidence="8">
    <location>
        <begin position="502"/>
        <end position="535"/>
    </location>
</feature>
<dbReference type="EC" id="2.4.2.31" evidence="9"/>
<dbReference type="GO" id="GO:0106274">
    <property type="term" value="F:NAD+-protein-arginine ADP-ribosyltransferase activity"/>
    <property type="evidence" value="ECO:0007669"/>
    <property type="project" value="UniProtKB-EC"/>
</dbReference>
<dbReference type="InterPro" id="IPR000768">
    <property type="entry name" value="ART"/>
</dbReference>
<evidence type="ECO:0000256" key="1">
    <source>
        <dbReference type="ARBA" id="ARBA00009558"/>
    </source>
</evidence>
<comment type="catalytic activity">
    <reaction evidence="7 9">
        <text>L-arginyl-[protein] + NAD(+) = N(omega)-(ADP-D-ribosyl)-L-arginyl-[protein] + nicotinamide + H(+)</text>
        <dbReference type="Rhea" id="RHEA:19149"/>
        <dbReference type="Rhea" id="RHEA-COMP:10532"/>
        <dbReference type="Rhea" id="RHEA-COMP:15087"/>
        <dbReference type="ChEBI" id="CHEBI:15378"/>
        <dbReference type="ChEBI" id="CHEBI:17154"/>
        <dbReference type="ChEBI" id="CHEBI:29965"/>
        <dbReference type="ChEBI" id="CHEBI:57540"/>
        <dbReference type="ChEBI" id="CHEBI:142554"/>
        <dbReference type="EC" id="2.4.2.31"/>
    </reaction>
</comment>
<keyword evidence="5" id="KW-0677">Repeat</keyword>
<keyword evidence="9" id="KW-0521">NADP</keyword>
<feature type="repeat" description="TPR" evidence="8">
    <location>
        <begin position="460"/>
        <end position="493"/>
    </location>
</feature>
<evidence type="ECO:0000313" key="11">
    <source>
        <dbReference type="EMBL" id="CAF4451219.1"/>
    </source>
</evidence>
<dbReference type="SMART" id="SM00671">
    <property type="entry name" value="SEL1"/>
    <property type="match status" value="7"/>
</dbReference>
<comment type="function">
    <text evidence="10">Kinesin is a microtubule-associated force-producing protein that play a role in organelle transport.</text>
</comment>
<dbReference type="Pfam" id="PF01129">
    <property type="entry name" value="ART"/>
    <property type="match status" value="1"/>
</dbReference>
<dbReference type="SUPFAM" id="SSF56399">
    <property type="entry name" value="ADP-ribosylation"/>
    <property type="match status" value="1"/>
</dbReference>
<evidence type="ECO:0000256" key="7">
    <source>
        <dbReference type="ARBA" id="ARBA00047597"/>
    </source>
</evidence>
<dbReference type="PANTHER" id="PTHR45641">
    <property type="entry name" value="TETRATRICOPEPTIDE REPEAT PROTEIN (AFU_ORTHOLOGUE AFUA_6G03870)"/>
    <property type="match status" value="1"/>
</dbReference>
<keyword evidence="2 9" id="KW-0328">Glycosyltransferase</keyword>